<dbReference type="GO" id="GO:0052621">
    <property type="term" value="F:diguanylate cyclase activity"/>
    <property type="evidence" value="ECO:0007669"/>
    <property type="project" value="UniProtKB-EC"/>
</dbReference>
<evidence type="ECO:0000313" key="8">
    <source>
        <dbReference type="Proteomes" id="UP000019276"/>
    </source>
</evidence>
<dbReference type="CDD" id="cd00130">
    <property type="entry name" value="PAS"/>
    <property type="match status" value="1"/>
</dbReference>
<dbReference type="AlphaFoldDB" id="W7QXA1"/>
<evidence type="ECO:0000256" key="3">
    <source>
        <dbReference type="ARBA" id="ARBA00034247"/>
    </source>
</evidence>
<dbReference type="PROSITE" id="PS50112">
    <property type="entry name" value="PAS"/>
    <property type="match status" value="1"/>
</dbReference>
<dbReference type="NCBIfam" id="TIGR00229">
    <property type="entry name" value="sensory_box"/>
    <property type="match status" value="1"/>
</dbReference>
<dbReference type="RefSeq" id="WP_035014755.1">
    <property type="nucleotide sequence ID" value="NZ_ARZY01000018.1"/>
</dbReference>
<protein>
    <recommendedName>
        <fullName evidence="2">diguanylate cyclase</fullName>
        <ecNumber evidence="2">2.7.7.65</ecNumber>
    </recommendedName>
</protein>
<evidence type="ECO:0000256" key="2">
    <source>
        <dbReference type="ARBA" id="ARBA00012528"/>
    </source>
</evidence>
<dbReference type="PANTHER" id="PTHR45138:SF9">
    <property type="entry name" value="DIGUANYLATE CYCLASE DGCM-RELATED"/>
    <property type="match status" value="1"/>
</dbReference>
<dbReference type="InterPro" id="IPR043128">
    <property type="entry name" value="Rev_trsase/Diguanyl_cyclase"/>
</dbReference>
<gene>
    <name evidence="7" type="ORF">DS2_10677</name>
</gene>
<dbReference type="InterPro" id="IPR000160">
    <property type="entry name" value="GGDEF_dom"/>
</dbReference>
<feature type="domain" description="PAC" evidence="5">
    <location>
        <begin position="71"/>
        <end position="127"/>
    </location>
</feature>
<dbReference type="SMART" id="SM00267">
    <property type="entry name" value="GGDEF"/>
    <property type="match status" value="1"/>
</dbReference>
<dbReference type="EC" id="2.7.7.65" evidence="2"/>
<dbReference type="PANTHER" id="PTHR45138">
    <property type="entry name" value="REGULATORY COMPONENTS OF SENSORY TRANSDUCTION SYSTEM"/>
    <property type="match status" value="1"/>
</dbReference>
<dbReference type="SUPFAM" id="SSF55073">
    <property type="entry name" value="Nucleotide cyclase"/>
    <property type="match status" value="1"/>
</dbReference>
<dbReference type="FunFam" id="3.30.70.270:FF:000001">
    <property type="entry name" value="Diguanylate cyclase domain protein"/>
    <property type="match status" value="1"/>
</dbReference>
<dbReference type="EMBL" id="ARZY01000018">
    <property type="protein sequence ID" value="EWH09905.1"/>
    <property type="molecule type" value="Genomic_DNA"/>
</dbReference>
<comment type="cofactor">
    <cofactor evidence="1">
        <name>Mg(2+)</name>
        <dbReference type="ChEBI" id="CHEBI:18420"/>
    </cofactor>
</comment>
<dbReference type="Pfam" id="PF08448">
    <property type="entry name" value="PAS_4"/>
    <property type="match status" value="1"/>
</dbReference>
<evidence type="ECO:0000256" key="1">
    <source>
        <dbReference type="ARBA" id="ARBA00001946"/>
    </source>
</evidence>
<dbReference type="InterPro" id="IPR000014">
    <property type="entry name" value="PAS"/>
</dbReference>
<dbReference type="GO" id="GO:0005886">
    <property type="term" value="C:plasma membrane"/>
    <property type="evidence" value="ECO:0007669"/>
    <property type="project" value="TreeGrafter"/>
</dbReference>
<evidence type="ECO:0000259" key="5">
    <source>
        <dbReference type="PROSITE" id="PS50113"/>
    </source>
</evidence>
<dbReference type="InterPro" id="IPR000700">
    <property type="entry name" value="PAS-assoc_C"/>
</dbReference>
<feature type="domain" description="GGDEF" evidence="6">
    <location>
        <begin position="166"/>
        <end position="303"/>
    </location>
</feature>
<dbReference type="SMART" id="SM00091">
    <property type="entry name" value="PAS"/>
    <property type="match status" value="1"/>
</dbReference>
<dbReference type="InterPro" id="IPR035965">
    <property type="entry name" value="PAS-like_dom_sf"/>
</dbReference>
<organism evidence="7 8">
    <name type="scientific">Catenovulum agarivorans DS-2</name>
    <dbReference type="NCBI Taxonomy" id="1328313"/>
    <lineage>
        <taxon>Bacteria</taxon>
        <taxon>Pseudomonadati</taxon>
        <taxon>Pseudomonadota</taxon>
        <taxon>Gammaproteobacteria</taxon>
        <taxon>Alteromonadales</taxon>
        <taxon>Alteromonadaceae</taxon>
        <taxon>Catenovulum</taxon>
    </lineage>
</organism>
<sequence>MQELLQNIIDSIDDLVFVKDRKFKYIACNQAFCDFVGKQPNQVIGFFDEDLFVDKKIIDWFREWDSKLFYQDTAQRMEEWCTLADGTKVLFDTVKYPFKNEHGETVALVGISRDITEKKRCLEKIELLNQKLLYTSNHDVVTKIHNRRYFNETFEVSFMNAVISQNQVAVLLIDIDYFKQYNDRYGHLAGDDCLLRVAQTLDEVFAEYDSIVARFGGDEFIIALNKATELDVQQLANHCHETLKRLELTNSASLIDDLITLTIGAYVAIPDACDTVFSFIESADKALYQAKKQGRNQSVIYSAIRDNNQEQQVSRLLSNKA</sequence>
<comment type="catalytic activity">
    <reaction evidence="3">
        <text>2 GTP = 3',3'-c-di-GMP + 2 diphosphate</text>
        <dbReference type="Rhea" id="RHEA:24898"/>
        <dbReference type="ChEBI" id="CHEBI:33019"/>
        <dbReference type="ChEBI" id="CHEBI:37565"/>
        <dbReference type="ChEBI" id="CHEBI:58805"/>
        <dbReference type="EC" id="2.7.7.65"/>
    </reaction>
</comment>
<dbReference type="Gene3D" id="3.30.450.20">
    <property type="entry name" value="PAS domain"/>
    <property type="match status" value="1"/>
</dbReference>
<dbReference type="PROSITE" id="PS50113">
    <property type="entry name" value="PAC"/>
    <property type="match status" value="1"/>
</dbReference>
<keyword evidence="8" id="KW-1185">Reference proteome</keyword>
<dbReference type="GO" id="GO:0043709">
    <property type="term" value="P:cell adhesion involved in single-species biofilm formation"/>
    <property type="evidence" value="ECO:0007669"/>
    <property type="project" value="TreeGrafter"/>
</dbReference>
<dbReference type="CDD" id="cd01949">
    <property type="entry name" value="GGDEF"/>
    <property type="match status" value="1"/>
</dbReference>
<dbReference type="InterPro" id="IPR029787">
    <property type="entry name" value="Nucleotide_cyclase"/>
</dbReference>
<dbReference type="NCBIfam" id="TIGR00254">
    <property type="entry name" value="GGDEF"/>
    <property type="match status" value="1"/>
</dbReference>
<comment type="caution">
    <text evidence="7">The sequence shown here is derived from an EMBL/GenBank/DDBJ whole genome shotgun (WGS) entry which is preliminary data.</text>
</comment>
<evidence type="ECO:0000313" key="7">
    <source>
        <dbReference type="EMBL" id="EWH09905.1"/>
    </source>
</evidence>
<accession>W7QXA1</accession>
<evidence type="ECO:0000259" key="6">
    <source>
        <dbReference type="PROSITE" id="PS50887"/>
    </source>
</evidence>
<dbReference type="Pfam" id="PF00990">
    <property type="entry name" value="GGDEF"/>
    <property type="match status" value="1"/>
</dbReference>
<dbReference type="SUPFAM" id="SSF55785">
    <property type="entry name" value="PYP-like sensor domain (PAS domain)"/>
    <property type="match status" value="1"/>
</dbReference>
<dbReference type="Gene3D" id="3.30.70.270">
    <property type="match status" value="1"/>
</dbReference>
<name>W7QXA1_9ALTE</name>
<feature type="domain" description="PAS" evidence="4">
    <location>
        <begin position="1"/>
        <end position="45"/>
    </location>
</feature>
<dbReference type="InterPro" id="IPR050469">
    <property type="entry name" value="Diguanylate_Cyclase"/>
</dbReference>
<dbReference type="InterPro" id="IPR013656">
    <property type="entry name" value="PAS_4"/>
</dbReference>
<proteinExistence type="predicted"/>
<dbReference type="STRING" id="1328313.DS2_10677"/>
<evidence type="ECO:0000259" key="4">
    <source>
        <dbReference type="PROSITE" id="PS50112"/>
    </source>
</evidence>
<dbReference type="OrthoDB" id="9812260at2"/>
<dbReference type="PROSITE" id="PS50887">
    <property type="entry name" value="GGDEF"/>
    <property type="match status" value="1"/>
</dbReference>
<dbReference type="GO" id="GO:1902201">
    <property type="term" value="P:negative regulation of bacterial-type flagellum-dependent cell motility"/>
    <property type="evidence" value="ECO:0007669"/>
    <property type="project" value="TreeGrafter"/>
</dbReference>
<dbReference type="Proteomes" id="UP000019276">
    <property type="component" value="Unassembled WGS sequence"/>
</dbReference>
<dbReference type="eggNOG" id="COG5001">
    <property type="taxonomic scope" value="Bacteria"/>
</dbReference>
<reference evidence="7 8" key="1">
    <citation type="journal article" date="2014" name="Genome Announc.">
        <title>Draft Genome Sequence of the Agar-Degrading Bacterium Catenovulum sp. Strain DS-2, Isolated from Intestines of Haliotis diversicolor.</title>
        <authorList>
            <person name="Shan D."/>
            <person name="Li X."/>
            <person name="Gu Z."/>
            <person name="Wei G."/>
            <person name="Gao Z."/>
            <person name="Shao Z."/>
        </authorList>
    </citation>
    <scope>NUCLEOTIDE SEQUENCE [LARGE SCALE GENOMIC DNA]</scope>
    <source>
        <strain evidence="7 8">DS-2</strain>
    </source>
</reference>